<dbReference type="InterPro" id="IPR049011">
    <property type="entry name" value="Anamorsin_N_metazoan"/>
</dbReference>
<feature type="short sequence motif" description="Cx2C motif 2" evidence="10">
    <location>
        <begin position="249"/>
        <end position="252"/>
    </location>
</feature>
<evidence type="ECO:0000256" key="1">
    <source>
        <dbReference type="ARBA" id="ARBA00001966"/>
    </source>
</evidence>
<evidence type="ECO:0000259" key="11">
    <source>
        <dbReference type="Pfam" id="PF05093"/>
    </source>
</evidence>
<dbReference type="FunFam" id="3.40.50.150:FF:000439">
    <property type="entry name" value="Anamorsin homolog"/>
    <property type="match status" value="1"/>
</dbReference>
<reference evidence="13" key="1">
    <citation type="submission" date="2022-11" db="EMBL/GenBank/DDBJ databases">
        <authorList>
            <person name="Hyden B.L."/>
            <person name="Feng K."/>
            <person name="Yates T."/>
            <person name="Jawdy S."/>
            <person name="Smart L.B."/>
            <person name="Muchero W."/>
        </authorList>
    </citation>
    <scope>NUCLEOTIDE SEQUENCE</scope>
    <source>
        <tissue evidence="13">Shoot tip</tissue>
    </source>
</reference>
<feature type="short sequence motif" description="Cx2C motif 1" evidence="10">
    <location>
        <begin position="238"/>
        <end position="241"/>
    </location>
</feature>
<keyword evidence="7 10" id="KW-0408">Iron</keyword>
<feature type="binding site" evidence="10">
    <location>
        <position position="238"/>
    </location>
    <ligand>
        <name>[4Fe-4S] cluster</name>
        <dbReference type="ChEBI" id="CHEBI:49883"/>
    </ligand>
</feature>
<feature type="binding site" evidence="10">
    <location>
        <position position="241"/>
    </location>
    <ligand>
        <name>[4Fe-4S] cluster</name>
        <dbReference type="ChEBI" id="CHEBI:49883"/>
    </ligand>
</feature>
<dbReference type="Pfam" id="PF20922">
    <property type="entry name" value="Anamorsin_N"/>
    <property type="match status" value="1"/>
</dbReference>
<comment type="caution">
    <text evidence="13">The sequence shown here is derived from an EMBL/GenBank/DDBJ whole genome shotgun (WGS) entry which is preliminary data.</text>
</comment>
<dbReference type="GO" id="GO:0016226">
    <property type="term" value="P:iron-sulfur cluster assembly"/>
    <property type="evidence" value="ECO:0007669"/>
    <property type="project" value="UniProtKB-UniRule"/>
</dbReference>
<evidence type="ECO:0000256" key="2">
    <source>
        <dbReference type="ARBA" id="ARBA00008169"/>
    </source>
</evidence>
<feature type="binding site" evidence="10">
    <location>
        <position position="208"/>
    </location>
    <ligand>
        <name>[2Fe-2S] cluster</name>
        <dbReference type="ChEBI" id="CHEBI:190135"/>
    </ligand>
</feature>
<gene>
    <name evidence="13" type="ORF">OIU74_019847</name>
</gene>
<keyword evidence="4 10" id="KW-0963">Cytoplasm</keyword>
<feature type="binding site" evidence="10">
    <location>
        <position position="249"/>
    </location>
    <ligand>
        <name>[4Fe-4S] cluster</name>
        <dbReference type="ChEBI" id="CHEBI:49883"/>
    </ligand>
</feature>
<evidence type="ECO:0000313" key="14">
    <source>
        <dbReference type="Proteomes" id="UP001151752"/>
    </source>
</evidence>
<accession>A0A9Q0SLH6</accession>
<proteinExistence type="inferred from homology"/>
<comment type="domain">
    <text evidence="10">The C-terminal domain binds 2 Fe-S clusters but is otherwise mostly in an intrinsically disordered conformation.</text>
</comment>
<dbReference type="GO" id="GO:0005758">
    <property type="term" value="C:mitochondrial intermembrane space"/>
    <property type="evidence" value="ECO:0007669"/>
    <property type="project" value="UniProtKB-SubCell"/>
</dbReference>
<dbReference type="GO" id="GO:0051539">
    <property type="term" value="F:4 iron, 4 sulfur cluster binding"/>
    <property type="evidence" value="ECO:0007669"/>
    <property type="project" value="UniProtKB-KW"/>
</dbReference>
<feature type="domain" description="Anamorsin N-terminal" evidence="12">
    <location>
        <begin position="45"/>
        <end position="155"/>
    </location>
</feature>
<sequence>MDTKRMLQSSVLALTDDTLISISTVANAAREVANDGAEQFDPQVITQASSLSKLPLDPSSVDIVISIFRSVEFPGDLLVKEIFRVLKPGGTILIYSSQQSVIGEIDTAFSGLQRKLLLGGFLEAEALQPKSVGLSTVICSFGVKAKKPSWNIGSSFALKKSIKSPVKVQNDDYSDLIDEDSLLTEEDLKKPQLPPVGDCEVGSAKKACKNCTCGRAEEEEKVKLGLTMDQLNNPQSACGSCGLGDAFRCGTCPYKGLPPFKLGEKVSLSENFLLADI</sequence>
<keyword evidence="8 10" id="KW-0411">Iron-sulfur</keyword>
<feature type="binding site" evidence="10">
    <location>
        <position position="211"/>
    </location>
    <ligand>
        <name>[2Fe-2S] cluster</name>
        <dbReference type="ChEBI" id="CHEBI:190135"/>
    </ligand>
</feature>
<evidence type="ECO:0000256" key="9">
    <source>
        <dbReference type="ARBA" id="ARBA00023128"/>
    </source>
</evidence>
<evidence type="ECO:0000256" key="7">
    <source>
        <dbReference type="ARBA" id="ARBA00023004"/>
    </source>
</evidence>
<evidence type="ECO:0000259" key="12">
    <source>
        <dbReference type="Pfam" id="PF20922"/>
    </source>
</evidence>
<organism evidence="13 14">
    <name type="scientific">Salix koriyanagi</name>
    <dbReference type="NCBI Taxonomy" id="2511006"/>
    <lineage>
        <taxon>Eukaryota</taxon>
        <taxon>Viridiplantae</taxon>
        <taxon>Streptophyta</taxon>
        <taxon>Embryophyta</taxon>
        <taxon>Tracheophyta</taxon>
        <taxon>Spermatophyta</taxon>
        <taxon>Magnoliopsida</taxon>
        <taxon>eudicotyledons</taxon>
        <taxon>Gunneridae</taxon>
        <taxon>Pentapetalae</taxon>
        <taxon>rosids</taxon>
        <taxon>fabids</taxon>
        <taxon>Malpighiales</taxon>
        <taxon>Salicaceae</taxon>
        <taxon>Saliceae</taxon>
        <taxon>Salix</taxon>
    </lineage>
</organism>
<comment type="similarity">
    <text evidence="2 10">Belongs to the anamorsin family.</text>
</comment>
<keyword evidence="14" id="KW-1185">Reference proteome</keyword>
<comment type="cofactor">
    <cofactor evidence="10">
        <name>[2Fe-2S] cluster</name>
        <dbReference type="ChEBI" id="CHEBI:190135"/>
    </cofactor>
</comment>
<keyword evidence="5 10" id="KW-0001">2Fe-2S</keyword>
<evidence type="ECO:0000313" key="13">
    <source>
        <dbReference type="EMBL" id="KAJ6681450.1"/>
    </source>
</evidence>
<dbReference type="Gene3D" id="3.40.50.150">
    <property type="entry name" value="Vaccinia Virus protein VP39"/>
    <property type="match status" value="1"/>
</dbReference>
<evidence type="ECO:0000256" key="4">
    <source>
        <dbReference type="ARBA" id="ARBA00022490"/>
    </source>
</evidence>
<dbReference type="Pfam" id="PF05093">
    <property type="entry name" value="CIAPIN1"/>
    <property type="match status" value="1"/>
</dbReference>
<reference evidence="13" key="2">
    <citation type="journal article" date="2023" name="Int. J. Mol. Sci.">
        <title>De Novo Assembly and Annotation of 11 Diverse Shrub Willow (Salix) Genomes Reveals Novel Gene Organization in Sex-Linked Regions.</title>
        <authorList>
            <person name="Hyden B."/>
            <person name="Feng K."/>
            <person name="Yates T.B."/>
            <person name="Jawdy S."/>
            <person name="Cereghino C."/>
            <person name="Smart L.B."/>
            <person name="Muchero W."/>
        </authorList>
    </citation>
    <scope>NUCLEOTIDE SEQUENCE</scope>
    <source>
        <tissue evidence="13">Shoot tip</tissue>
    </source>
</reference>
<dbReference type="PANTHER" id="PTHR13273">
    <property type="entry name" value="ANAMORSIN"/>
    <property type="match status" value="1"/>
</dbReference>
<feature type="binding site" evidence="10">
    <location>
        <position position="199"/>
    </location>
    <ligand>
        <name>[2Fe-2S] cluster</name>
        <dbReference type="ChEBI" id="CHEBI:190135"/>
    </ligand>
</feature>
<comment type="function">
    <text evidence="10">Component of the cytosolic iron-sulfur (Fe-S) protein assembly (CIA) machinery. Required for the maturation of extramitochondrial Fe-S proteins. Part of an electron transfer chain functioning in an early step of cytosolic Fe-S biogenesis, facilitating the de novo assembly of a [4Fe-4S] cluster on the cytosolic Fe-S scaffold complex. Electrons are transferred from NADPH via a FAD- and FMN-containing diflavin oxidoreductase. Together with the diflavin oxidoreductase, also required for the assembly of the diferric tyrosyl radical cofactor of ribonucleotide reductase (RNR), probably by providing electrons for reduction during radical cofactor maturation in the catalytic small subunit.</text>
</comment>
<evidence type="ECO:0000256" key="6">
    <source>
        <dbReference type="ARBA" id="ARBA00022723"/>
    </source>
</evidence>
<keyword evidence="6 10" id="KW-0479">Metal-binding</keyword>
<evidence type="ECO:0000256" key="3">
    <source>
        <dbReference type="ARBA" id="ARBA00022485"/>
    </source>
</evidence>
<protein>
    <recommendedName>
        <fullName evidence="10">Anamorsin homolog</fullName>
    </recommendedName>
    <alternativeName>
        <fullName evidence="10">Fe-S cluster assembly protein DRE2 homolog</fullName>
    </alternativeName>
</protein>
<comment type="domain">
    <text evidence="10">The twin Cx2C motifs are involved in the recognition by the mitochondrial MIA40-ERV1 disulfide relay system. The formation of 2 disulfide bonds in the Cx2C motifs through dithiol/disulfide exchange reactions effectively traps the protein in the mitochondrial intermembrane space.</text>
</comment>
<dbReference type="AlphaFoldDB" id="A0A9Q0SLH6"/>
<feature type="region of interest" description="Fe-S binding site B" evidence="10">
    <location>
        <begin position="238"/>
        <end position="252"/>
    </location>
</feature>
<evidence type="ECO:0000256" key="8">
    <source>
        <dbReference type="ARBA" id="ARBA00023014"/>
    </source>
</evidence>
<dbReference type="EMBL" id="JAPFFM010000020">
    <property type="protein sequence ID" value="KAJ6681450.1"/>
    <property type="molecule type" value="Genomic_DNA"/>
</dbReference>
<dbReference type="InterPro" id="IPR046408">
    <property type="entry name" value="CIAPIN1"/>
</dbReference>
<feature type="domain" description="Anamorsin C-terminal" evidence="11">
    <location>
        <begin position="232"/>
        <end position="268"/>
    </location>
</feature>
<evidence type="ECO:0000256" key="5">
    <source>
        <dbReference type="ARBA" id="ARBA00022714"/>
    </source>
</evidence>
<dbReference type="InterPro" id="IPR029063">
    <property type="entry name" value="SAM-dependent_MTases_sf"/>
</dbReference>
<feature type="binding site" evidence="10">
    <location>
        <position position="252"/>
    </location>
    <ligand>
        <name>[4Fe-4S] cluster</name>
        <dbReference type="ChEBI" id="CHEBI:49883"/>
    </ligand>
</feature>
<feature type="binding site" evidence="10">
    <location>
        <position position="213"/>
    </location>
    <ligand>
        <name>[2Fe-2S] cluster</name>
        <dbReference type="ChEBI" id="CHEBI:190135"/>
    </ligand>
</feature>
<dbReference type="PANTHER" id="PTHR13273:SF14">
    <property type="entry name" value="ANAMORSIN"/>
    <property type="match status" value="1"/>
</dbReference>
<evidence type="ECO:0000256" key="10">
    <source>
        <dbReference type="HAMAP-Rule" id="MF_03115"/>
    </source>
</evidence>
<dbReference type="SUPFAM" id="SSF53335">
    <property type="entry name" value="S-adenosyl-L-methionine-dependent methyltransferases"/>
    <property type="match status" value="1"/>
</dbReference>
<comment type="caution">
    <text evidence="10">Lacks conserved residue(s) required for the propagation of feature annotation.</text>
</comment>
<comment type="subcellular location">
    <subcellularLocation>
        <location evidence="10">Cytoplasm</location>
    </subcellularLocation>
    <subcellularLocation>
        <location evidence="10">Mitochondrion intermembrane space</location>
    </subcellularLocation>
</comment>
<keyword evidence="9 10" id="KW-0496">Mitochondrion</keyword>
<comment type="domain">
    <text evidence="10">The N-terminal domain has structural similarity with S-adenosyl-L-methionine-dependent methyltransferases, but does not bind S-adenosyl-L-methionine. It is required for correct assembly of the 2 Fe-S clusters.</text>
</comment>
<dbReference type="GO" id="GO:0051537">
    <property type="term" value="F:2 iron, 2 sulfur cluster binding"/>
    <property type="evidence" value="ECO:0007669"/>
    <property type="project" value="UniProtKB-UniRule"/>
</dbReference>
<dbReference type="InterPro" id="IPR007785">
    <property type="entry name" value="Anamorsin"/>
</dbReference>
<dbReference type="HAMAP" id="MF_03115">
    <property type="entry name" value="Anamorsin"/>
    <property type="match status" value="1"/>
</dbReference>
<comment type="subunit">
    <text evidence="10">Monomer.</text>
</comment>
<comment type="cofactor">
    <cofactor evidence="1 10">
        <name>[4Fe-4S] cluster</name>
        <dbReference type="ChEBI" id="CHEBI:49883"/>
    </cofactor>
</comment>
<keyword evidence="3 10" id="KW-0004">4Fe-4S</keyword>
<dbReference type="GO" id="GO:0046872">
    <property type="term" value="F:metal ion binding"/>
    <property type="evidence" value="ECO:0007669"/>
    <property type="project" value="UniProtKB-KW"/>
</dbReference>
<dbReference type="GO" id="GO:0009055">
    <property type="term" value="F:electron transfer activity"/>
    <property type="evidence" value="ECO:0007669"/>
    <property type="project" value="UniProtKB-UniRule"/>
</dbReference>
<dbReference type="Proteomes" id="UP001151752">
    <property type="component" value="Chromosome 5"/>
</dbReference>
<name>A0A9Q0SLH6_9ROSI</name>